<comment type="subcellular location">
    <subcellularLocation>
        <location evidence="1">Membrane</location>
    </subcellularLocation>
</comment>
<comment type="caution">
    <text evidence="8">The sequence shown here is derived from an EMBL/GenBank/DDBJ whole genome shotgun (WGS) entry which is preliminary data.</text>
</comment>
<dbReference type="EMBL" id="QGGV01000002">
    <property type="protein sequence ID" value="PWK57375.1"/>
    <property type="molecule type" value="Genomic_DNA"/>
</dbReference>
<feature type="transmembrane region" description="Helical" evidence="6">
    <location>
        <begin position="82"/>
        <end position="102"/>
    </location>
</feature>
<dbReference type="InterPro" id="IPR006694">
    <property type="entry name" value="Fatty_acid_hydroxylase"/>
</dbReference>
<protein>
    <submittedName>
        <fullName evidence="8">Sterol desaturase/sphingolipid hydroxylase (Fatty acid hydroxylase superfamily)</fullName>
    </submittedName>
</protein>
<evidence type="ECO:0000313" key="8">
    <source>
        <dbReference type="EMBL" id="PWK57375.1"/>
    </source>
</evidence>
<feature type="region of interest" description="Disordered" evidence="5">
    <location>
        <begin position="316"/>
        <end position="337"/>
    </location>
</feature>
<evidence type="ECO:0000256" key="6">
    <source>
        <dbReference type="SAM" id="Phobius"/>
    </source>
</evidence>
<accession>A0A316GAY5</accession>
<dbReference type="Pfam" id="PF04116">
    <property type="entry name" value="FA_hydroxylase"/>
    <property type="match status" value="1"/>
</dbReference>
<evidence type="ECO:0000256" key="2">
    <source>
        <dbReference type="ARBA" id="ARBA00022692"/>
    </source>
</evidence>
<proteinExistence type="predicted"/>
<evidence type="ECO:0000256" key="3">
    <source>
        <dbReference type="ARBA" id="ARBA00022989"/>
    </source>
</evidence>
<dbReference type="AlphaFoldDB" id="A0A316GAY5"/>
<feature type="domain" description="Fatty acid hydroxylase" evidence="7">
    <location>
        <begin position="179"/>
        <end position="307"/>
    </location>
</feature>
<evidence type="ECO:0000313" key="9">
    <source>
        <dbReference type="Proteomes" id="UP000245390"/>
    </source>
</evidence>
<feature type="transmembrane region" description="Helical" evidence="6">
    <location>
        <begin position="44"/>
        <end position="62"/>
    </location>
</feature>
<feature type="transmembrane region" description="Helical" evidence="6">
    <location>
        <begin position="170"/>
        <end position="192"/>
    </location>
</feature>
<dbReference type="Proteomes" id="UP000245390">
    <property type="component" value="Unassembled WGS sequence"/>
</dbReference>
<dbReference type="GO" id="GO:0008610">
    <property type="term" value="P:lipid biosynthetic process"/>
    <property type="evidence" value="ECO:0007669"/>
    <property type="project" value="InterPro"/>
</dbReference>
<gene>
    <name evidence="8" type="ORF">C8D95_10217</name>
</gene>
<organism evidence="8 9">
    <name type="scientific">Silicimonas algicola</name>
    <dbReference type="NCBI Taxonomy" id="1826607"/>
    <lineage>
        <taxon>Bacteria</taxon>
        <taxon>Pseudomonadati</taxon>
        <taxon>Pseudomonadota</taxon>
        <taxon>Alphaproteobacteria</taxon>
        <taxon>Rhodobacterales</taxon>
        <taxon>Paracoccaceae</taxon>
    </lineage>
</organism>
<sequence length="337" mass="38985">MDDTLSGTRNKRGEWKPNEPLSGVAPIYAMPPQPLRVLRWLPEYLLPWNLAFAVSGLAWWLFLTPPLETLETLDWRWILPMYAVNAAAVFLFYGAFELRLYITRAQGNRFKYNPKFPADEKSDVFWFGNQVTESILRTFLSGVTVWTLVQALCLWVFANGWVPWLPWTDNWVWLAVLTVLVPVIHEGHFYLVHRLIHVPVLYRWIHSVHHNSVNPTPWSSLSMHTVEHILYFAVGFYYLLIPSHPFILLFALHRAGFGAIPGHVGFDKVELGAGGMDTHAYGHYLHHKYFEVNYGDGIVPLDAVFGTWHDGTEEGERRMKERFRKKKERMKAATPAS</sequence>
<feature type="compositionally biased region" description="Basic residues" evidence="5">
    <location>
        <begin position="320"/>
        <end position="329"/>
    </location>
</feature>
<evidence type="ECO:0000259" key="7">
    <source>
        <dbReference type="Pfam" id="PF04116"/>
    </source>
</evidence>
<evidence type="ECO:0000256" key="5">
    <source>
        <dbReference type="SAM" id="MobiDB-lite"/>
    </source>
</evidence>
<reference evidence="8 9" key="1">
    <citation type="submission" date="2018-05" db="EMBL/GenBank/DDBJ databases">
        <title>Genomic Encyclopedia of Type Strains, Phase IV (KMG-IV): sequencing the most valuable type-strain genomes for metagenomic binning, comparative biology and taxonomic classification.</title>
        <authorList>
            <person name="Goeker M."/>
        </authorList>
    </citation>
    <scope>NUCLEOTIDE SEQUENCE [LARGE SCALE GENOMIC DNA]</scope>
    <source>
        <strain evidence="8 9">DSM 103371</strain>
    </source>
</reference>
<dbReference type="GO" id="GO:0016491">
    <property type="term" value="F:oxidoreductase activity"/>
    <property type="evidence" value="ECO:0007669"/>
    <property type="project" value="InterPro"/>
</dbReference>
<feature type="transmembrane region" description="Helical" evidence="6">
    <location>
        <begin position="139"/>
        <end position="158"/>
    </location>
</feature>
<dbReference type="PANTHER" id="PTHR11863">
    <property type="entry name" value="STEROL DESATURASE"/>
    <property type="match status" value="1"/>
</dbReference>
<feature type="transmembrane region" description="Helical" evidence="6">
    <location>
        <begin position="229"/>
        <end position="252"/>
    </location>
</feature>
<dbReference type="RefSeq" id="WP_109757994.1">
    <property type="nucleotide sequence ID" value="NZ_CP034588.1"/>
</dbReference>
<dbReference type="GO" id="GO:0016020">
    <property type="term" value="C:membrane"/>
    <property type="evidence" value="ECO:0007669"/>
    <property type="project" value="UniProtKB-SubCell"/>
</dbReference>
<keyword evidence="9" id="KW-1185">Reference proteome</keyword>
<name>A0A316GAY5_9RHOB</name>
<dbReference type="InterPro" id="IPR050307">
    <property type="entry name" value="Sterol_Desaturase_Related"/>
</dbReference>
<keyword evidence="2 6" id="KW-0812">Transmembrane</keyword>
<dbReference type="OrthoDB" id="9770329at2"/>
<dbReference type="GO" id="GO:0005506">
    <property type="term" value="F:iron ion binding"/>
    <property type="evidence" value="ECO:0007669"/>
    <property type="project" value="InterPro"/>
</dbReference>
<keyword evidence="3 6" id="KW-1133">Transmembrane helix</keyword>
<evidence type="ECO:0000256" key="4">
    <source>
        <dbReference type="ARBA" id="ARBA00023136"/>
    </source>
</evidence>
<keyword evidence="4 6" id="KW-0472">Membrane</keyword>
<dbReference type="KEGG" id="salo:EF888_14065"/>
<evidence type="ECO:0000256" key="1">
    <source>
        <dbReference type="ARBA" id="ARBA00004370"/>
    </source>
</evidence>